<keyword evidence="1" id="KW-0436">Ligase</keyword>
<dbReference type="GO" id="GO:0016874">
    <property type="term" value="F:ligase activity"/>
    <property type="evidence" value="ECO:0007669"/>
    <property type="project" value="UniProtKB-KW"/>
</dbReference>
<protein>
    <submittedName>
        <fullName evidence="1">Proline--tRNA ligase</fullName>
    </submittedName>
</protein>
<organism evidence="1 2">
    <name type="scientific">Labeo rohita</name>
    <name type="common">Indian major carp</name>
    <name type="synonym">Cyprinus rohita</name>
    <dbReference type="NCBI Taxonomy" id="84645"/>
    <lineage>
        <taxon>Eukaryota</taxon>
        <taxon>Metazoa</taxon>
        <taxon>Chordata</taxon>
        <taxon>Craniata</taxon>
        <taxon>Vertebrata</taxon>
        <taxon>Euteleostomi</taxon>
        <taxon>Actinopterygii</taxon>
        <taxon>Neopterygii</taxon>
        <taxon>Teleostei</taxon>
        <taxon>Ostariophysi</taxon>
        <taxon>Cypriniformes</taxon>
        <taxon>Cyprinidae</taxon>
        <taxon>Labeoninae</taxon>
        <taxon>Labeonini</taxon>
        <taxon>Labeo</taxon>
    </lineage>
</organism>
<name>A0ABQ8LZ98_LABRO</name>
<gene>
    <name evidence="1" type="ORF">H4Q32_012771</name>
</gene>
<proteinExistence type="predicted"/>
<dbReference type="Proteomes" id="UP000830375">
    <property type="component" value="Unassembled WGS sequence"/>
</dbReference>
<reference evidence="1 2" key="1">
    <citation type="submission" date="2022-01" db="EMBL/GenBank/DDBJ databases">
        <title>A high-quality chromosome-level genome assembly of rohu carp, Labeo rohita.</title>
        <authorList>
            <person name="Arick M.A. II"/>
            <person name="Hsu C.-Y."/>
            <person name="Magbanua Z."/>
            <person name="Pechanova O."/>
            <person name="Grover C."/>
            <person name="Miller E."/>
            <person name="Thrash A."/>
            <person name="Ezzel L."/>
            <person name="Alam S."/>
            <person name="Benzie J."/>
            <person name="Hamilton M."/>
            <person name="Karsi A."/>
            <person name="Lawrence M.L."/>
            <person name="Peterson D.G."/>
        </authorList>
    </citation>
    <scope>NUCLEOTIDE SEQUENCE [LARGE SCALE GENOMIC DNA]</scope>
    <source>
        <strain evidence="2">BAU-BD-2019</strain>
        <tissue evidence="1">Blood</tissue>
    </source>
</reference>
<evidence type="ECO:0000313" key="1">
    <source>
        <dbReference type="EMBL" id="KAI2655971.1"/>
    </source>
</evidence>
<comment type="caution">
    <text evidence="1">The sequence shown here is derived from an EMBL/GenBank/DDBJ whole genome shotgun (WGS) entry which is preliminary data.</text>
</comment>
<keyword evidence="2" id="KW-1185">Reference proteome</keyword>
<dbReference type="EMBL" id="JACTAM010000015">
    <property type="protein sequence ID" value="KAI2655971.1"/>
    <property type="molecule type" value="Genomic_DNA"/>
</dbReference>
<accession>A0ABQ8LZ98</accession>
<sequence length="114" mass="12849">MGVKYRRLLRKMEVLIGMEWRMIGDTDIALCKSQTSCISPSEDFASGIMQNQGGEGFSDPHFPKLAKSNLVSRPQGDADGCPRQKILLRKDLLSQADGSIWHLSLRRTQELWSL</sequence>
<evidence type="ECO:0000313" key="2">
    <source>
        <dbReference type="Proteomes" id="UP000830375"/>
    </source>
</evidence>